<dbReference type="EMBL" id="JAKXMK010000036">
    <property type="protein sequence ID" value="MCH6170747.1"/>
    <property type="molecule type" value="Genomic_DNA"/>
</dbReference>
<comment type="caution">
    <text evidence="2">The sequence shown here is derived from an EMBL/GenBank/DDBJ whole genome shotgun (WGS) entry which is preliminary data.</text>
</comment>
<accession>A0ABS9TQC7</accession>
<name>A0ABS9TQC7_9PSEU</name>
<feature type="region of interest" description="Disordered" evidence="1">
    <location>
        <begin position="1"/>
        <end position="59"/>
    </location>
</feature>
<keyword evidence="3" id="KW-1185">Reference proteome</keyword>
<dbReference type="Proteomes" id="UP001299970">
    <property type="component" value="Unassembled WGS sequence"/>
</dbReference>
<gene>
    <name evidence="2" type="ORF">MMF94_34010</name>
</gene>
<dbReference type="Pfam" id="PF20079">
    <property type="entry name" value="DUF6474"/>
    <property type="match status" value="1"/>
</dbReference>
<proteinExistence type="predicted"/>
<feature type="compositionally biased region" description="Basic and acidic residues" evidence="1">
    <location>
        <begin position="1"/>
        <end position="13"/>
    </location>
</feature>
<reference evidence="2 3" key="1">
    <citation type="submission" date="2022-03" db="EMBL/GenBank/DDBJ databases">
        <title>Pseudonocardia alaer sp. nov., a novel actinomycete isolated from reed forest soil.</title>
        <authorList>
            <person name="Wang L."/>
        </authorList>
    </citation>
    <scope>NUCLEOTIDE SEQUENCE [LARGE SCALE GENOMIC DNA]</scope>
    <source>
        <strain evidence="2 3">Y-16303</strain>
    </source>
</reference>
<sequence>MGLRRRSGDEARSADPTATSVPDEEAAAPAKAKKEKEKEKGRRRKAKDDEAEMDHGRRPLTAARAKRLIGVSKAVAPLLAPYALAIAGVARARWDAHRAARLGVDPGQLSAYAGPGGALHARLSRVAEALNELESSSQLHPTPAARTFAAETRPRLADLSVAVRAAEQMPSARRRTAYRAIAGELDRIETDLLTHLGITT</sequence>
<evidence type="ECO:0000313" key="2">
    <source>
        <dbReference type="EMBL" id="MCH6170747.1"/>
    </source>
</evidence>
<organism evidence="2 3">
    <name type="scientific">Pseudonocardia alaniniphila</name>
    <dbReference type="NCBI Taxonomy" id="75291"/>
    <lineage>
        <taxon>Bacteria</taxon>
        <taxon>Bacillati</taxon>
        <taxon>Actinomycetota</taxon>
        <taxon>Actinomycetes</taxon>
        <taxon>Pseudonocardiales</taxon>
        <taxon>Pseudonocardiaceae</taxon>
        <taxon>Pseudonocardia</taxon>
    </lineage>
</organism>
<dbReference type="RefSeq" id="WP_241041554.1">
    <property type="nucleotide sequence ID" value="NZ_BAAAJF010000016.1"/>
</dbReference>
<evidence type="ECO:0000256" key="1">
    <source>
        <dbReference type="SAM" id="MobiDB-lite"/>
    </source>
</evidence>
<evidence type="ECO:0000313" key="3">
    <source>
        <dbReference type="Proteomes" id="UP001299970"/>
    </source>
</evidence>
<protein>
    <submittedName>
        <fullName evidence="2">DUF6474 family protein</fullName>
    </submittedName>
</protein>
<dbReference type="InterPro" id="IPR045522">
    <property type="entry name" value="DUF6474"/>
</dbReference>